<accession>A0A1X1T5I8</accession>
<sequence>MAAAVVSAGTVGGALVIGAAGPAQAVPGGAAAQPPAVVEIHGDLPALPAALGNRAGLDRAPADHVFGTDLRSGPVPQWGPHHHHHWWRHHHHLWHHWWWW</sequence>
<dbReference type="AlphaFoldDB" id="A0A1X1T5I8"/>
<organism evidence="2 3">
    <name type="scientific">Mycolicibacter engbaekii</name>
    <dbReference type="NCBI Taxonomy" id="188915"/>
    <lineage>
        <taxon>Bacteria</taxon>
        <taxon>Bacillati</taxon>
        <taxon>Actinomycetota</taxon>
        <taxon>Actinomycetes</taxon>
        <taxon>Mycobacteriales</taxon>
        <taxon>Mycobacteriaceae</taxon>
        <taxon>Mycolicibacter</taxon>
    </lineage>
</organism>
<gene>
    <name evidence="2" type="ORF">AWC02_20555</name>
</gene>
<evidence type="ECO:0000256" key="1">
    <source>
        <dbReference type="SAM" id="SignalP"/>
    </source>
</evidence>
<dbReference type="Proteomes" id="UP000193465">
    <property type="component" value="Unassembled WGS sequence"/>
</dbReference>
<comment type="caution">
    <text evidence="2">The sequence shown here is derived from an EMBL/GenBank/DDBJ whole genome shotgun (WGS) entry which is preliminary data.</text>
</comment>
<keyword evidence="3" id="KW-1185">Reference proteome</keyword>
<protein>
    <recommendedName>
        <fullName evidence="4">Secreted protein</fullName>
    </recommendedName>
</protein>
<evidence type="ECO:0000313" key="3">
    <source>
        <dbReference type="Proteomes" id="UP000193465"/>
    </source>
</evidence>
<reference evidence="2 3" key="1">
    <citation type="submission" date="2016-01" db="EMBL/GenBank/DDBJ databases">
        <title>The new phylogeny of the genus Mycobacterium.</title>
        <authorList>
            <person name="Tarcisio F."/>
            <person name="Conor M."/>
            <person name="Antonella G."/>
            <person name="Elisabetta G."/>
            <person name="Giulia F.S."/>
            <person name="Sara T."/>
            <person name="Anna F."/>
            <person name="Clotilde B."/>
            <person name="Roberto B."/>
            <person name="Veronica D.S."/>
            <person name="Fabio R."/>
            <person name="Monica P."/>
            <person name="Olivier J."/>
            <person name="Enrico T."/>
            <person name="Nicola S."/>
        </authorList>
    </citation>
    <scope>NUCLEOTIDE SEQUENCE [LARGE SCALE GENOMIC DNA]</scope>
    <source>
        <strain evidence="2 3">ATCC 27353</strain>
    </source>
</reference>
<evidence type="ECO:0000313" key="2">
    <source>
        <dbReference type="EMBL" id="ORV39758.1"/>
    </source>
</evidence>
<name>A0A1X1T5I8_9MYCO</name>
<evidence type="ECO:0008006" key="4">
    <source>
        <dbReference type="Google" id="ProtNLM"/>
    </source>
</evidence>
<keyword evidence="1" id="KW-0732">Signal</keyword>
<feature type="signal peptide" evidence="1">
    <location>
        <begin position="1"/>
        <end position="25"/>
    </location>
</feature>
<proteinExistence type="predicted"/>
<feature type="chain" id="PRO_5012236520" description="Secreted protein" evidence="1">
    <location>
        <begin position="26"/>
        <end position="100"/>
    </location>
</feature>
<dbReference type="EMBL" id="LQOT01000076">
    <property type="protein sequence ID" value="ORV39758.1"/>
    <property type="molecule type" value="Genomic_DNA"/>
</dbReference>